<evidence type="ECO:0000313" key="2">
    <source>
        <dbReference type="Proteomes" id="UP000694865"/>
    </source>
</evidence>
<evidence type="ECO:0000256" key="1">
    <source>
        <dbReference type="SAM" id="SignalP"/>
    </source>
</evidence>
<keyword evidence="2" id="KW-1185">Reference proteome</keyword>
<feature type="chain" id="PRO_5046770102" evidence="1">
    <location>
        <begin position="17"/>
        <end position="339"/>
    </location>
</feature>
<dbReference type="RefSeq" id="XP_006820488.1">
    <property type="nucleotide sequence ID" value="XM_006820425.1"/>
</dbReference>
<dbReference type="CDD" id="cd01824">
    <property type="entry name" value="Phospholipase_B_like"/>
    <property type="match status" value="1"/>
</dbReference>
<name>A0ABM0MKE7_SACKO</name>
<reference evidence="3" key="1">
    <citation type="submission" date="2025-08" db="UniProtKB">
        <authorList>
            <consortium name="RefSeq"/>
        </authorList>
    </citation>
    <scope>IDENTIFICATION</scope>
    <source>
        <tissue evidence="3">Testes</tissue>
    </source>
</reference>
<feature type="signal peptide" evidence="1">
    <location>
        <begin position="1"/>
        <end position="16"/>
    </location>
</feature>
<sequence length="339" mass="38228">MAVFLFCALLLRGVQSDEKHSMWTDYMRAIEFLQTRELYKDTTVYKSTTYHDPPSSFPCDVDIPLNRTDINVHSLRPSDIKVIGAMGDSLTAAYGALAENIIDLVFPLWESEEARGVSFSVGGDPNPVNGTTVTLPTILMQYESENELVGYSLGRGGINDKGSNLNVAVGGATSYDMPEQALILIERMKSRPEINYYHDWKVVTLFIGGNDLCGSCRNPERFTAQNYINNVRKALDIMHAEKLTRELVNYGRYDTRDDFTVVVQPFFEDTGLPWNEETQEWDDSIMSPDCFHFSELGHKLSAGGLWNNMNDVFKTRLNSDPAFYVPPTGYPPITREPET</sequence>
<keyword evidence="1" id="KW-0732">Signal</keyword>
<dbReference type="GeneID" id="102806173"/>
<dbReference type="PANTHER" id="PTHR21325">
    <property type="entry name" value="PHOSPHOLIPASE B, PLB1"/>
    <property type="match status" value="1"/>
</dbReference>
<dbReference type="Pfam" id="PF00657">
    <property type="entry name" value="Lipase_GDSL"/>
    <property type="match status" value="2"/>
</dbReference>
<dbReference type="SUPFAM" id="SSF52266">
    <property type="entry name" value="SGNH hydrolase"/>
    <property type="match status" value="1"/>
</dbReference>
<gene>
    <name evidence="3" type="primary">LOC102806173</name>
</gene>
<protein>
    <submittedName>
        <fullName evidence="3">Phospholipase B1, membrane-associated-like</fullName>
    </submittedName>
</protein>
<dbReference type="InterPro" id="IPR035547">
    <property type="entry name" value="Phospholipase_B"/>
</dbReference>
<dbReference type="InterPro" id="IPR036514">
    <property type="entry name" value="SGNH_hydro_sf"/>
</dbReference>
<dbReference type="InterPro" id="IPR038885">
    <property type="entry name" value="PLB1"/>
</dbReference>
<organism evidence="2 3">
    <name type="scientific">Saccoglossus kowalevskii</name>
    <name type="common">Acorn worm</name>
    <dbReference type="NCBI Taxonomy" id="10224"/>
    <lineage>
        <taxon>Eukaryota</taxon>
        <taxon>Metazoa</taxon>
        <taxon>Hemichordata</taxon>
        <taxon>Enteropneusta</taxon>
        <taxon>Harrimaniidae</taxon>
        <taxon>Saccoglossus</taxon>
    </lineage>
</organism>
<proteinExistence type="predicted"/>
<dbReference type="Gene3D" id="3.40.50.1110">
    <property type="entry name" value="SGNH hydrolase"/>
    <property type="match status" value="1"/>
</dbReference>
<dbReference type="Proteomes" id="UP000694865">
    <property type="component" value="Unplaced"/>
</dbReference>
<dbReference type="PANTHER" id="PTHR21325:SF31">
    <property type="entry name" value="GH22081P-RELATED"/>
    <property type="match status" value="1"/>
</dbReference>
<evidence type="ECO:0000313" key="3">
    <source>
        <dbReference type="RefSeq" id="XP_006820488.1"/>
    </source>
</evidence>
<accession>A0ABM0MKE7</accession>
<dbReference type="InterPro" id="IPR001087">
    <property type="entry name" value="GDSL"/>
</dbReference>